<sequence>MAAIGDQINHPLAAAESSQKPCGLLELPPELRNNIYELFFESVHDGKHTSFNAPTPPGFAILQTCRQIHDEAIQIYHAADREYWPNTHFWIEGKTNKQAQAGVEAMRSEKLHLINKITIGFPSKKSPGGMHYLTREHKSGVTFWTELLDPRNGLLFFHLYDSEKQMQQAEQECLTKQELLGILSALNEYWATAG</sequence>
<dbReference type="Proteomes" id="UP000194280">
    <property type="component" value="Unassembled WGS sequence"/>
</dbReference>
<reference evidence="1 2" key="1">
    <citation type="submission" date="2017-01" db="EMBL/GenBank/DDBJ databases">
        <title>The recent genome duplication of the halophilic yeast Hortaea werneckii: insights from long-read sequencing.</title>
        <authorList>
            <person name="Sinha S."/>
            <person name="Flibotte S."/>
            <person name="Neira M."/>
            <person name="Lenassi M."/>
            <person name="Gostincar C."/>
            <person name="Stajich J.E."/>
            <person name="Nislow C.E."/>
        </authorList>
    </citation>
    <scope>NUCLEOTIDE SEQUENCE [LARGE SCALE GENOMIC DNA]</scope>
    <source>
        <strain evidence="1 2">EXF-2000</strain>
    </source>
</reference>
<dbReference type="AlphaFoldDB" id="A0A1Z5TRM7"/>
<dbReference type="InParanoid" id="A0A1Z5TRM7"/>
<accession>A0A1Z5TRM7</accession>
<dbReference type="EMBL" id="MUNK01000008">
    <property type="protein sequence ID" value="OTA38682.1"/>
    <property type="molecule type" value="Genomic_DNA"/>
</dbReference>
<comment type="caution">
    <text evidence="1">The sequence shown here is derived from an EMBL/GenBank/DDBJ whole genome shotgun (WGS) entry which is preliminary data.</text>
</comment>
<evidence type="ECO:0000313" key="1">
    <source>
        <dbReference type="EMBL" id="OTA38682.1"/>
    </source>
</evidence>
<evidence type="ECO:0000313" key="2">
    <source>
        <dbReference type="Proteomes" id="UP000194280"/>
    </source>
</evidence>
<organism evidence="1 2">
    <name type="scientific">Hortaea werneckii EXF-2000</name>
    <dbReference type="NCBI Taxonomy" id="1157616"/>
    <lineage>
        <taxon>Eukaryota</taxon>
        <taxon>Fungi</taxon>
        <taxon>Dikarya</taxon>
        <taxon>Ascomycota</taxon>
        <taxon>Pezizomycotina</taxon>
        <taxon>Dothideomycetes</taxon>
        <taxon>Dothideomycetidae</taxon>
        <taxon>Mycosphaerellales</taxon>
        <taxon>Teratosphaeriaceae</taxon>
        <taxon>Hortaea</taxon>
    </lineage>
</organism>
<dbReference type="PANTHER" id="PTHR42085">
    <property type="entry name" value="F-BOX DOMAIN-CONTAINING PROTEIN"/>
    <property type="match status" value="1"/>
</dbReference>
<dbReference type="VEuPathDB" id="FungiDB:BTJ68_01207"/>
<dbReference type="InterPro" id="IPR038883">
    <property type="entry name" value="AN11006-like"/>
</dbReference>
<gene>
    <name evidence="1" type="ORF">BTJ68_01207</name>
</gene>
<keyword evidence="2" id="KW-1185">Reference proteome</keyword>
<protein>
    <submittedName>
        <fullName evidence="1">Uncharacterized protein</fullName>
    </submittedName>
</protein>
<proteinExistence type="predicted"/>
<dbReference type="OrthoDB" id="5413827at2759"/>
<name>A0A1Z5TRM7_HORWE</name>
<dbReference type="PANTHER" id="PTHR42085:SF1">
    <property type="entry name" value="F-BOX DOMAIN-CONTAINING PROTEIN"/>
    <property type="match status" value="1"/>
</dbReference>